<sequence>MPLPLFVGLSTAIAVGVCIVNGRKKKVFISYYSKGDSHYKNLILAWAKSKKFKLNIEDYSTDTRIRSENEAYLKQKMRSQIQKADYFIVFIGEDTHRRKWVSWEIEQAKKLNKTIIAVKEQRTHKSPTPLLKSGAIWVYKFSEENLRKAMS</sequence>
<proteinExistence type="predicted"/>
<dbReference type="InterPro" id="IPR036490">
    <property type="entry name" value="ThsB_TIR-like_sf"/>
</dbReference>
<name>A0ABT4YT94_9VIBR</name>
<dbReference type="EMBL" id="JAQLOI010000001">
    <property type="protein sequence ID" value="MDB1124690.1"/>
    <property type="molecule type" value="Genomic_DNA"/>
</dbReference>
<dbReference type="Gene3D" id="3.40.50.11200">
    <property type="match status" value="1"/>
</dbReference>
<dbReference type="SUPFAM" id="SSF52206">
    <property type="entry name" value="Hypothetical protein MTH538"/>
    <property type="match status" value="1"/>
</dbReference>
<accession>A0ABT4YT94</accession>
<dbReference type="Proteomes" id="UP001210678">
    <property type="component" value="Unassembled WGS sequence"/>
</dbReference>
<evidence type="ECO:0000313" key="3">
    <source>
        <dbReference type="Proteomes" id="UP001210678"/>
    </source>
</evidence>
<evidence type="ECO:0000313" key="2">
    <source>
        <dbReference type="EMBL" id="MDB1124690.1"/>
    </source>
</evidence>
<evidence type="ECO:0000259" key="1">
    <source>
        <dbReference type="Pfam" id="PF08937"/>
    </source>
</evidence>
<feature type="domain" description="Thoeris protein ThsB TIR-like" evidence="1">
    <location>
        <begin position="28"/>
        <end position="122"/>
    </location>
</feature>
<protein>
    <submittedName>
        <fullName evidence="2">TIR domain-containing protein</fullName>
    </submittedName>
</protein>
<dbReference type="InterPro" id="IPR015032">
    <property type="entry name" value="ThsB__TIR-like_domain"/>
</dbReference>
<comment type="caution">
    <text evidence="2">The sequence shown here is derived from an EMBL/GenBank/DDBJ whole genome shotgun (WGS) entry which is preliminary data.</text>
</comment>
<gene>
    <name evidence="2" type="ORF">PGX00_13955</name>
</gene>
<dbReference type="Pfam" id="PF08937">
    <property type="entry name" value="ThsB_TIR"/>
    <property type="match status" value="1"/>
</dbReference>
<organism evidence="2 3">
    <name type="scientific">Vibrio algarum</name>
    <dbReference type="NCBI Taxonomy" id="3020714"/>
    <lineage>
        <taxon>Bacteria</taxon>
        <taxon>Pseudomonadati</taxon>
        <taxon>Pseudomonadota</taxon>
        <taxon>Gammaproteobacteria</taxon>
        <taxon>Vibrionales</taxon>
        <taxon>Vibrionaceae</taxon>
        <taxon>Vibrio</taxon>
    </lineage>
</organism>
<keyword evidence="3" id="KW-1185">Reference proteome</keyword>
<reference evidence="2 3" key="1">
    <citation type="submission" date="2023-01" db="EMBL/GenBank/DDBJ databases">
        <title>Vibrio sp. KJ40-1 sp.nov, isolated from marine algae.</title>
        <authorList>
            <person name="Butt M."/>
            <person name="Kim J.M.J."/>
            <person name="Jeon C.O.C."/>
        </authorList>
    </citation>
    <scope>NUCLEOTIDE SEQUENCE [LARGE SCALE GENOMIC DNA]</scope>
    <source>
        <strain evidence="2 3">KJ40-1</strain>
    </source>
</reference>
<dbReference type="RefSeq" id="WP_272137444.1">
    <property type="nucleotide sequence ID" value="NZ_JAQLOI010000001.1"/>
</dbReference>